<reference evidence="1 2" key="1">
    <citation type="journal article" date="2018" name="PLoS Genet.">
        <title>Population sequencing reveals clonal diversity and ancestral inbreeding in the grapevine cultivar Chardonnay.</title>
        <authorList>
            <person name="Roach M.J."/>
            <person name="Johnson D.L."/>
            <person name="Bohlmann J."/>
            <person name="van Vuuren H.J."/>
            <person name="Jones S.J."/>
            <person name="Pretorius I.S."/>
            <person name="Schmidt S.A."/>
            <person name="Borneman A.R."/>
        </authorList>
    </citation>
    <scope>NUCLEOTIDE SEQUENCE [LARGE SCALE GENOMIC DNA]</scope>
    <source>
        <strain evidence="2">cv. Chardonnay</strain>
        <tissue evidence="1">Leaf</tissue>
    </source>
</reference>
<name>A0A438EY84_VITVI</name>
<dbReference type="GO" id="GO:0043047">
    <property type="term" value="F:single-stranded telomeric DNA binding"/>
    <property type="evidence" value="ECO:0007669"/>
    <property type="project" value="InterPro"/>
</dbReference>
<proteinExistence type="predicted"/>
<dbReference type="EMBL" id="QGNW01001163">
    <property type="protein sequence ID" value="RVW52711.1"/>
    <property type="molecule type" value="Genomic_DNA"/>
</dbReference>
<organism evidence="1 2">
    <name type="scientific">Vitis vinifera</name>
    <name type="common">Grape</name>
    <dbReference type="NCBI Taxonomy" id="29760"/>
    <lineage>
        <taxon>Eukaryota</taxon>
        <taxon>Viridiplantae</taxon>
        <taxon>Streptophyta</taxon>
        <taxon>Embryophyta</taxon>
        <taxon>Tracheophyta</taxon>
        <taxon>Spermatophyta</taxon>
        <taxon>Magnoliopsida</taxon>
        <taxon>eudicotyledons</taxon>
        <taxon>Gunneridae</taxon>
        <taxon>Pentapetalae</taxon>
        <taxon>rosids</taxon>
        <taxon>Vitales</taxon>
        <taxon>Vitaceae</taxon>
        <taxon>Viteae</taxon>
        <taxon>Vitis</taxon>
    </lineage>
</organism>
<dbReference type="PANTHER" id="PTHR14513">
    <property type="entry name" value="PROTECTION OF TELOMERES 1"/>
    <property type="match status" value="1"/>
</dbReference>
<accession>A0A438EY84</accession>
<dbReference type="InterPro" id="IPR012340">
    <property type="entry name" value="NA-bd_OB-fold"/>
</dbReference>
<gene>
    <name evidence="1" type="primary">POT1B_0</name>
    <name evidence="1" type="ORF">CK203_091162</name>
</gene>
<dbReference type="SUPFAM" id="SSF50249">
    <property type="entry name" value="Nucleic acid-binding proteins"/>
    <property type="match status" value="1"/>
</dbReference>
<dbReference type="PANTHER" id="PTHR14513:SF0">
    <property type="entry name" value="PROTECTION OF TELOMERES PROTEIN 1"/>
    <property type="match status" value="1"/>
</dbReference>
<evidence type="ECO:0000313" key="2">
    <source>
        <dbReference type="Proteomes" id="UP000288805"/>
    </source>
</evidence>
<dbReference type="AlphaFoldDB" id="A0A438EY84"/>
<dbReference type="Proteomes" id="UP000288805">
    <property type="component" value="Unassembled WGS sequence"/>
</dbReference>
<dbReference type="Gene3D" id="2.40.50.140">
    <property type="entry name" value="Nucleic acid-binding proteins"/>
    <property type="match status" value="1"/>
</dbReference>
<dbReference type="GO" id="GO:0000723">
    <property type="term" value="P:telomere maintenance"/>
    <property type="evidence" value="ECO:0007669"/>
    <property type="project" value="InterPro"/>
</dbReference>
<evidence type="ECO:0000313" key="1">
    <source>
        <dbReference type="EMBL" id="RVW52711.1"/>
    </source>
</evidence>
<protein>
    <submittedName>
        <fullName evidence="1">Protection of telomeres protein 1b</fullName>
    </submittedName>
</protein>
<dbReference type="InterPro" id="IPR028389">
    <property type="entry name" value="POT1"/>
</dbReference>
<comment type="caution">
    <text evidence="1">The sequence shown here is derived from an EMBL/GenBank/DDBJ whole genome shotgun (WGS) entry which is preliminary data.</text>
</comment>
<dbReference type="FunFam" id="2.40.50.140:FF:000620">
    <property type="entry name" value="Protection of telomeres 1b protein"/>
    <property type="match status" value="1"/>
</dbReference>
<sequence length="419" mass="48330">MGCWIWRLKLGAGGAAPYCLLGTAPWATKIGLSPFGWGEERMEEKARPLQTSISIQSGKKDRKAPKRFFVGRANGGRGAWKKVLEAKYGKEELGWRTRKVNGAFGVGVWKEILKESTWCWENMGFKVGKGNRIRFWTDLWCGNNVLSQGFPNLFSMAAHRNVTVEECWDQNMGQGGWNLGLLRDLNDWEWVFPNSVKEVLSSWKGSFVEEKKEVWKSIPLFIFWTIWKERNRDEEPLSLREIREGERVDLFCKILHICEVTKDEWIIFVWDGTDTPPVSVQTVLEDEMDNPLPLQLESFPLSRDICVHFLLVGTILRVIVDQGSEKLSLHLLKVGKWVRFLKIICEVQAGLWRGVLMPSTKLRYMPDADLLVSQRQRFYDERLSSKMGADAIVKLSLAFSYHRFCIVSLLRIEFFVSIS</sequence>